<keyword evidence="2" id="KW-1185">Reference proteome</keyword>
<name>A0A2P6RXH9_ROSCH</name>
<proteinExistence type="predicted"/>
<gene>
    <name evidence="1" type="ORF">RchiOBHm_Chr2g0141151</name>
</gene>
<accession>A0A2P6RXH9</accession>
<sequence>MWVALKFRIGVVEHSRVAEQRVRKSVKFDSEKSGFVRTGTRHRHAKGERFRSLPELVIGFEYSYLNWLCTDLWLCL</sequence>
<evidence type="ECO:0000313" key="1">
    <source>
        <dbReference type="EMBL" id="PRQ51148.1"/>
    </source>
</evidence>
<organism evidence="1 2">
    <name type="scientific">Rosa chinensis</name>
    <name type="common">China rose</name>
    <dbReference type="NCBI Taxonomy" id="74649"/>
    <lineage>
        <taxon>Eukaryota</taxon>
        <taxon>Viridiplantae</taxon>
        <taxon>Streptophyta</taxon>
        <taxon>Embryophyta</taxon>
        <taxon>Tracheophyta</taxon>
        <taxon>Spermatophyta</taxon>
        <taxon>Magnoliopsida</taxon>
        <taxon>eudicotyledons</taxon>
        <taxon>Gunneridae</taxon>
        <taxon>Pentapetalae</taxon>
        <taxon>rosids</taxon>
        <taxon>fabids</taxon>
        <taxon>Rosales</taxon>
        <taxon>Rosaceae</taxon>
        <taxon>Rosoideae</taxon>
        <taxon>Rosoideae incertae sedis</taxon>
        <taxon>Rosa</taxon>
    </lineage>
</organism>
<protein>
    <submittedName>
        <fullName evidence="1">Uncharacterized protein</fullName>
    </submittedName>
</protein>
<dbReference type="EMBL" id="PDCK01000040">
    <property type="protein sequence ID" value="PRQ51148.1"/>
    <property type="molecule type" value="Genomic_DNA"/>
</dbReference>
<reference evidence="1 2" key="1">
    <citation type="journal article" date="2018" name="Nat. Genet.">
        <title>The Rosa genome provides new insights in the design of modern roses.</title>
        <authorList>
            <person name="Bendahmane M."/>
        </authorList>
    </citation>
    <scope>NUCLEOTIDE SEQUENCE [LARGE SCALE GENOMIC DNA]</scope>
    <source>
        <strain evidence="2">cv. Old Blush</strain>
    </source>
</reference>
<evidence type="ECO:0000313" key="2">
    <source>
        <dbReference type="Proteomes" id="UP000238479"/>
    </source>
</evidence>
<comment type="caution">
    <text evidence="1">The sequence shown here is derived from an EMBL/GenBank/DDBJ whole genome shotgun (WGS) entry which is preliminary data.</text>
</comment>
<dbReference type="Proteomes" id="UP000238479">
    <property type="component" value="Chromosome 2"/>
</dbReference>
<dbReference type="Gramene" id="PRQ51148">
    <property type="protein sequence ID" value="PRQ51148"/>
    <property type="gene ID" value="RchiOBHm_Chr2g0141151"/>
</dbReference>
<dbReference type="AlphaFoldDB" id="A0A2P6RXH9"/>